<evidence type="ECO:0000313" key="18">
    <source>
        <dbReference type="Proteomes" id="UP000194154"/>
    </source>
</evidence>
<keyword evidence="5 14" id="KW-0436">Ligase</keyword>
<dbReference type="GO" id="GO:0009113">
    <property type="term" value="P:purine nucleobase biosynthetic process"/>
    <property type="evidence" value="ECO:0007669"/>
    <property type="project" value="InterPro"/>
</dbReference>
<evidence type="ECO:0000256" key="12">
    <source>
        <dbReference type="ARBA" id="ARBA00042242"/>
    </source>
</evidence>
<dbReference type="PANTHER" id="PTHR43472">
    <property type="entry name" value="PHOSPHORIBOSYLAMINE--GLYCINE LIGASE"/>
    <property type="match status" value="1"/>
</dbReference>
<keyword evidence="10" id="KW-0464">Manganese</keyword>
<dbReference type="InterPro" id="IPR011761">
    <property type="entry name" value="ATP-grasp"/>
</dbReference>
<evidence type="ECO:0000313" key="17">
    <source>
        <dbReference type="EMBL" id="ARQ06562.1"/>
    </source>
</evidence>
<comment type="pathway">
    <text evidence="3 14">Purine metabolism; IMP biosynthesis via de novo pathway; N(1)-(5-phospho-D-ribosyl)glycinamide from 5-phospho-alpha-D-ribose 1-diphosphate: step 2/2.</text>
</comment>
<evidence type="ECO:0000256" key="11">
    <source>
        <dbReference type="ARBA" id="ARBA00038345"/>
    </source>
</evidence>
<dbReference type="AlphaFoldDB" id="A0A1W7AAC4"/>
<gene>
    <name evidence="14 17" type="primary">purD</name>
    <name evidence="17" type="ORF">MCCS_09150</name>
</gene>
<evidence type="ECO:0000256" key="15">
    <source>
        <dbReference type="PROSITE-ProRule" id="PRU00409"/>
    </source>
</evidence>
<dbReference type="InterPro" id="IPR000115">
    <property type="entry name" value="PRibGlycinamide_synth"/>
</dbReference>
<dbReference type="InterPro" id="IPR020562">
    <property type="entry name" value="PRibGlycinamide_synth_N"/>
</dbReference>
<dbReference type="PROSITE" id="PS00184">
    <property type="entry name" value="GARS"/>
    <property type="match status" value="1"/>
</dbReference>
<reference evidence="17 18" key="1">
    <citation type="journal article" date="2017" name="Int. J. Syst. Evol. Microbiol.">
        <title>Macrococcus canis sp. nov., a skin bacterium associated with infections in dogs.</title>
        <authorList>
            <person name="Gobeli Brawand S."/>
            <person name="Cotting K."/>
            <person name="Gomez-Sanz E."/>
            <person name="Collaud A."/>
            <person name="Thomann A."/>
            <person name="Brodard I."/>
            <person name="Rodriguez-Campos S."/>
            <person name="Strauss C."/>
            <person name="Perreten V."/>
        </authorList>
    </citation>
    <scope>NUCLEOTIDE SEQUENCE [LARGE SCALE GENOMIC DNA]</scope>
    <source>
        <strain evidence="17 18">KM45013</strain>
    </source>
</reference>
<evidence type="ECO:0000256" key="4">
    <source>
        <dbReference type="ARBA" id="ARBA00013255"/>
    </source>
</evidence>
<keyword evidence="7 15" id="KW-0547">Nucleotide-binding</keyword>
<dbReference type="InterPro" id="IPR020559">
    <property type="entry name" value="PRibGlycinamide_synth_CS"/>
</dbReference>
<dbReference type="InterPro" id="IPR016185">
    <property type="entry name" value="PreATP-grasp_dom_sf"/>
</dbReference>
<name>A0A1W7AAC4_9STAP</name>
<dbReference type="KEGG" id="mcak:MCCS_09150"/>
<dbReference type="HAMAP" id="MF_00138">
    <property type="entry name" value="GARS"/>
    <property type="match status" value="1"/>
</dbReference>
<dbReference type="OrthoDB" id="9807240at2"/>
<dbReference type="Pfam" id="PF02843">
    <property type="entry name" value="GARS_C"/>
    <property type="match status" value="1"/>
</dbReference>
<dbReference type="InterPro" id="IPR020561">
    <property type="entry name" value="PRibGlycinamid_synth_ATP-grasp"/>
</dbReference>
<dbReference type="SUPFAM" id="SSF56059">
    <property type="entry name" value="Glutathione synthetase ATP-binding domain-like"/>
    <property type="match status" value="1"/>
</dbReference>
<evidence type="ECO:0000256" key="9">
    <source>
        <dbReference type="ARBA" id="ARBA00022840"/>
    </source>
</evidence>
<comment type="catalytic activity">
    <reaction evidence="14">
        <text>5-phospho-beta-D-ribosylamine + glycine + ATP = N(1)-(5-phospho-beta-D-ribosyl)glycinamide + ADP + phosphate + H(+)</text>
        <dbReference type="Rhea" id="RHEA:17453"/>
        <dbReference type="ChEBI" id="CHEBI:15378"/>
        <dbReference type="ChEBI" id="CHEBI:30616"/>
        <dbReference type="ChEBI" id="CHEBI:43474"/>
        <dbReference type="ChEBI" id="CHEBI:57305"/>
        <dbReference type="ChEBI" id="CHEBI:58681"/>
        <dbReference type="ChEBI" id="CHEBI:143788"/>
        <dbReference type="ChEBI" id="CHEBI:456216"/>
        <dbReference type="EC" id="6.3.4.13"/>
    </reaction>
</comment>
<dbReference type="InterPro" id="IPR013815">
    <property type="entry name" value="ATP_grasp_subdomain_1"/>
</dbReference>
<dbReference type="SUPFAM" id="SSF51246">
    <property type="entry name" value="Rudiment single hybrid motif"/>
    <property type="match status" value="1"/>
</dbReference>
<dbReference type="GeneID" id="35295048"/>
<dbReference type="EC" id="6.3.4.13" evidence="4 14"/>
<accession>A0A1W7AAC4</accession>
<dbReference type="GO" id="GO:0004637">
    <property type="term" value="F:phosphoribosylamine-glycine ligase activity"/>
    <property type="evidence" value="ECO:0007669"/>
    <property type="project" value="UniProtKB-UniRule"/>
</dbReference>
<evidence type="ECO:0000256" key="13">
    <source>
        <dbReference type="ARBA" id="ARBA00042864"/>
    </source>
</evidence>
<dbReference type="Gene3D" id="3.30.1490.20">
    <property type="entry name" value="ATP-grasp fold, A domain"/>
    <property type="match status" value="1"/>
</dbReference>
<evidence type="ECO:0000256" key="8">
    <source>
        <dbReference type="ARBA" id="ARBA00022755"/>
    </source>
</evidence>
<dbReference type="NCBIfam" id="TIGR00877">
    <property type="entry name" value="purD"/>
    <property type="match status" value="1"/>
</dbReference>
<dbReference type="UniPathway" id="UPA00074">
    <property type="reaction ID" value="UER00125"/>
</dbReference>
<proteinExistence type="inferred from homology"/>
<comment type="cofactor">
    <cofactor evidence="2">
        <name>Mg(2+)</name>
        <dbReference type="ChEBI" id="CHEBI:18420"/>
    </cofactor>
</comment>
<evidence type="ECO:0000256" key="14">
    <source>
        <dbReference type="HAMAP-Rule" id="MF_00138"/>
    </source>
</evidence>
<evidence type="ECO:0000256" key="2">
    <source>
        <dbReference type="ARBA" id="ARBA00001946"/>
    </source>
</evidence>
<comment type="similarity">
    <text evidence="11 14">Belongs to the GARS family.</text>
</comment>
<dbReference type="InterPro" id="IPR011054">
    <property type="entry name" value="Rudment_hybrid_motif"/>
</dbReference>
<evidence type="ECO:0000256" key="1">
    <source>
        <dbReference type="ARBA" id="ARBA00001936"/>
    </source>
</evidence>
<dbReference type="Gene3D" id="3.40.50.20">
    <property type="match status" value="1"/>
</dbReference>
<keyword evidence="8 14" id="KW-0658">Purine biosynthesis</keyword>
<dbReference type="SUPFAM" id="SSF52440">
    <property type="entry name" value="PreATP-grasp domain"/>
    <property type="match status" value="1"/>
</dbReference>
<dbReference type="InterPro" id="IPR020560">
    <property type="entry name" value="PRibGlycinamide_synth_C-dom"/>
</dbReference>
<dbReference type="STRING" id="1855823.MCCS_09150"/>
<dbReference type="SMART" id="SM01209">
    <property type="entry name" value="GARS_A"/>
    <property type="match status" value="1"/>
</dbReference>
<dbReference type="PROSITE" id="PS50975">
    <property type="entry name" value="ATP_GRASP"/>
    <property type="match status" value="1"/>
</dbReference>
<evidence type="ECO:0000256" key="10">
    <source>
        <dbReference type="ARBA" id="ARBA00023211"/>
    </source>
</evidence>
<evidence type="ECO:0000259" key="16">
    <source>
        <dbReference type="PROSITE" id="PS50975"/>
    </source>
</evidence>
<evidence type="ECO:0000256" key="6">
    <source>
        <dbReference type="ARBA" id="ARBA00022723"/>
    </source>
</evidence>
<protein>
    <recommendedName>
        <fullName evidence="4 14">Phosphoribosylamine--glycine ligase</fullName>
        <ecNumber evidence="4 14">6.3.4.13</ecNumber>
    </recommendedName>
    <alternativeName>
        <fullName evidence="14">GARS</fullName>
    </alternativeName>
    <alternativeName>
        <fullName evidence="12 14">Glycinamide ribonucleotide synthetase</fullName>
    </alternativeName>
    <alternativeName>
        <fullName evidence="13 14">Phosphoribosylglycinamide synthetase</fullName>
    </alternativeName>
</protein>
<dbReference type="Gene3D" id="3.90.600.10">
    <property type="entry name" value="Phosphoribosylglycinamide synthetase, C-terminal domain"/>
    <property type="match status" value="1"/>
</dbReference>
<dbReference type="FunFam" id="3.40.50.20:FF:000006">
    <property type="entry name" value="Phosphoribosylamine--glycine ligase, chloroplastic"/>
    <property type="match status" value="1"/>
</dbReference>
<dbReference type="GO" id="GO:0005524">
    <property type="term" value="F:ATP binding"/>
    <property type="evidence" value="ECO:0007669"/>
    <property type="project" value="UniProtKB-UniRule"/>
</dbReference>
<dbReference type="InterPro" id="IPR037123">
    <property type="entry name" value="PRibGlycinamide_synth_C_sf"/>
</dbReference>
<dbReference type="Pfam" id="PF01071">
    <property type="entry name" value="GARS_A"/>
    <property type="match status" value="1"/>
</dbReference>
<keyword evidence="18" id="KW-1185">Reference proteome</keyword>
<dbReference type="Proteomes" id="UP000194154">
    <property type="component" value="Chromosome"/>
</dbReference>
<comment type="cofactor">
    <cofactor evidence="1">
        <name>Mn(2+)</name>
        <dbReference type="ChEBI" id="CHEBI:29035"/>
    </cofactor>
</comment>
<dbReference type="SMART" id="SM01210">
    <property type="entry name" value="GARS_C"/>
    <property type="match status" value="1"/>
</dbReference>
<evidence type="ECO:0000256" key="7">
    <source>
        <dbReference type="ARBA" id="ARBA00022741"/>
    </source>
</evidence>
<evidence type="ECO:0000256" key="3">
    <source>
        <dbReference type="ARBA" id="ARBA00005174"/>
    </source>
</evidence>
<feature type="domain" description="ATP-grasp" evidence="16">
    <location>
        <begin position="107"/>
        <end position="309"/>
    </location>
</feature>
<dbReference type="GO" id="GO:0046872">
    <property type="term" value="F:metal ion binding"/>
    <property type="evidence" value="ECO:0007669"/>
    <property type="project" value="UniProtKB-KW"/>
</dbReference>
<organism evidence="17 18">
    <name type="scientific">Macrococcoides canis</name>
    <dbReference type="NCBI Taxonomy" id="1855823"/>
    <lineage>
        <taxon>Bacteria</taxon>
        <taxon>Bacillati</taxon>
        <taxon>Bacillota</taxon>
        <taxon>Bacilli</taxon>
        <taxon>Bacillales</taxon>
        <taxon>Staphylococcaceae</taxon>
        <taxon>Macrococcoides</taxon>
    </lineage>
</organism>
<dbReference type="RefSeq" id="WP_086042224.1">
    <property type="nucleotide sequence ID" value="NZ_CBCRZA010000006.1"/>
</dbReference>
<dbReference type="Pfam" id="PF02844">
    <property type="entry name" value="GARS_N"/>
    <property type="match status" value="1"/>
</dbReference>
<dbReference type="PANTHER" id="PTHR43472:SF1">
    <property type="entry name" value="PHOSPHORIBOSYLAMINE--GLYCINE LIGASE, CHLOROPLASTIC"/>
    <property type="match status" value="1"/>
</dbReference>
<evidence type="ECO:0000256" key="5">
    <source>
        <dbReference type="ARBA" id="ARBA00022598"/>
    </source>
</evidence>
<dbReference type="EMBL" id="CP021059">
    <property type="protein sequence ID" value="ARQ06562.1"/>
    <property type="molecule type" value="Genomic_DNA"/>
</dbReference>
<keyword evidence="9 15" id="KW-0067">ATP-binding</keyword>
<sequence length="411" mass="44980">MNILVIGSGGREHALARKLGQSPRVTEVFVIKGNDAMAREATIVDIAEDDHDAIVQFAQDNKIELVVVGPEQPLIDGLSNRLMTAGIKVFGPNSKAAQMEGSKDFAKVLMKKYDIPTASYETIENKADALKYLDEKGTPIVIKYDGLAAGKGVVVAMDRETAVDAINDFYAEEGAKVVFEEYLEGEEYSLMVIVNDDFCIPFDTIAQDHKRAFDGDEGPNTGGMGAYCPVSHISDDVLQTTYDTIVYPTVRAMHEEGLNYFGVLYVGAILTADGPKVIEFNARFGDPEAQVLLRRLETDLVELIEAAHQKTELDLVWHNKSICGVVLASNGYPGSYDKGAVVEGYDYQDDYIVSALKRVDDTWVTSGGRVMLAFGEGDDLAQAQQAAYENVKKIKSDGLFYRTDIGNKGLK</sequence>
<dbReference type="GO" id="GO:0006189">
    <property type="term" value="P:'de novo' IMP biosynthetic process"/>
    <property type="evidence" value="ECO:0007669"/>
    <property type="project" value="UniProtKB-UniRule"/>
</dbReference>
<dbReference type="Gene3D" id="3.30.470.20">
    <property type="entry name" value="ATP-grasp fold, B domain"/>
    <property type="match status" value="1"/>
</dbReference>
<keyword evidence="6" id="KW-0479">Metal-binding</keyword>